<accession>A0A2M9A865</accession>
<dbReference type="RefSeq" id="WP_100425807.1">
    <property type="nucleotide sequence ID" value="NZ_PGEX01000001.1"/>
</dbReference>
<reference evidence="1 2" key="1">
    <citation type="submission" date="2017-11" db="EMBL/GenBank/DDBJ databases">
        <title>Animal gut microbial communities from fecal samples from Wisconsin, USA.</title>
        <authorList>
            <person name="Neumann A."/>
        </authorList>
    </citation>
    <scope>NUCLEOTIDE SEQUENCE [LARGE SCALE GENOMIC DNA]</scope>
    <source>
        <strain evidence="1 2">UWS3</strain>
    </source>
</reference>
<evidence type="ECO:0008006" key="3">
    <source>
        <dbReference type="Google" id="ProtNLM"/>
    </source>
</evidence>
<proteinExistence type="predicted"/>
<comment type="caution">
    <text evidence="1">The sequence shown here is derived from an EMBL/GenBank/DDBJ whole genome shotgun (WGS) entry which is preliminary data.</text>
</comment>
<keyword evidence="2" id="KW-1185">Reference proteome</keyword>
<protein>
    <recommendedName>
        <fullName evidence="3">Cytotoxic translational repressor of toxin-antitoxin stability system</fullName>
    </recommendedName>
</protein>
<name>A0A2M9A865_9BACT</name>
<dbReference type="AlphaFoldDB" id="A0A2M9A865"/>
<evidence type="ECO:0000313" key="1">
    <source>
        <dbReference type="EMBL" id="PJJ41892.1"/>
    </source>
</evidence>
<dbReference type="Proteomes" id="UP000231134">
    <property type="component" value="Unassembled WGS sequence"/>
</dbReference>
<dbReference type="OrthoDB" id="364974at2"/>
<gene>
    <name evidence="1" type="ORF">BGX16_1898</name>
</gene>
<sequence length="90" mass="10608">MKVFYTSRVKKSVEKMPQEQQEIFYRLVKDIQLNGPVRFNWPHYGILTGTHTHHCHLSRDWVACWYETVKGIEVEVTYAGSRGKAPYAKH</sequence>
<dbReference type="EMBL" id="PGEX01000001">
    <property type="protein sequence ID" value="PJJ41892.1"/>
    <property type="molecule type" value="Genomic_DNA"/>
</dbReference>
<organism evidence="1 2">
    <name type="scientific">Hallerella succinigenes</name>
    <dbReference type="NCBI Taxonomy" id="1896222"/>
    <lineage>
        <taxon>Bacteria</taxon>
        <taxon>Pseudomonadati</taxon>
        <taxon>Fibrobacterota</taxon>
        <taxon>Fibrobacteria</taxon>
        <taxon>Fibrobacterales</taxon>
        <taxon>Fibrobacteraceae</taxon>
        <taxon>Hallerella</taxon>
    </lineage>
</organism>
<evidence type="ECO:0000313" key="2">
    <source>
        <dbReference type="Proteomes" id="UP000231134"/>
    </source>
</evidence>